<comment type="caution">
    <text evidence="2">The sequence shown here is derived from an EMBL/GenBank/DDBJ whole genome shotgun (WGS) entry which is preliminary data.</text>
</comment>
<accession>A0A2G1XNQ6</accession>
<sequence>MLFLAAALLVLGILSGTVAHIPLTVSVFSAMAICGWLLLFAVRERHRRNR</sequence>
<dbReference type="EMBL" id="NHZO01000070">
    <property type="protein sequence ID" value="PHQ52872.1"/>
    <property type="molecule type" value="Genomic_DNA"/>
</dbReference>
<keyword evidence="1" id="KW-0472">Membrane</keyword>
<dbReference type="RefSeq" id="WP_099197890.1">
    <property type="nucleotide sequence ID" value="NZ_JBIRXA010000007.1"/>
</dbReference>
<gene>
    <name evidence="2" type="ORF">BLA24_04715</name>
</gene>
<feature type="transmembrane region" description="Helical" evidence="1">
    <location>
        <begin position="25"/>
        <end position="42"/>
    </location>
</feature>
<evidence type="ECO:0000256" key="1">
    <source>
        <dbReference type="SAM" id="Phobius"/>
    </source>
</evidence>
<dbReference type="AlphaFoldDB" id="A0A2G1XNQ6"/>
<keyword evidence="1" id="KW-1133">Transmembrane helix</keyword>
<protein>
    <recommendedName>
        <fullName evidence="4">Small hydrophobic membrane protein</fullName>
    </recommendedName>
</protein>
<keyword evidence="1" id="KW-0812">Transmembrane</keyword>
<name>A0A2G1XNQ6_STRCJ</name>
<evidence type="ECO:0000313" key="2">
    <source>
        <dbReference type="EMBL" id="PHQ52872.1"/>
    </source>
</evidence>
<proteinExistence type="predicted"/>
<dbReference type="Proteomes" id="UP000222531">
    <property type="component" value="Unassembled WGS sequence"/>
</dbReference>
<evidence type="ECO:0008006" key="4">
    <source>
        <dbReference type="Google" id="ProtNLM"/>
    </source>
</evidence>
<keyword evidence="3" id="KW-1185">Reference proteome</keyword>
<reference evidence="2 3" key="1">
    <citation type="journal article" date="2017" name="Biochemistry">
        <title>Identification of the Biosynthetic Pathway for the Antibiotic Bicyclomycin.</title>
        <authorList>
            <person name="Patteson J."/>
            <person name="Cai W."/>
            <person name="Johnson R.A."/>
            <person name="Santa Maria K."/>
            <person name="Li B."/>
        </authorList>
    </citation>
    <scope>NUCLEOTIDE SEQUENCE [LARGE SCALE GENOMIC DNA]</scope>
    <source>
        <strain evidence="2 3">ATCC 21532</strain>
    </source>
</reference>
<evidence type="ECO:0000313" key="3">
    <source>
        <dbReference type="Proteomes" id="UP000222531"/>
    </source>
</evidence>
<organism evidence="2 3">
    <name type="scientific">Streptomyces cinnamoneus</name>
    <name type="common">Streptoverticillium cinnamoneum</name>
    <dbReference type="NCBI Taxonomy" id="53446"/>
    <lineage>
        <taxon>Bacteria</taxon>
        <taxon>Bacillati</taxon>
        <taxon>Actinomycetota</taxon>
        <taxon>Actinomycetes</taxon>
        <taxon>Kitasatosporales</taxon>
        <taxon>Streptomycetaceae</taxon>
        <taxon>Streptomyces</taxon>
        <taxon>Streptomyces cinnamoneus group</taxon>
    </lineage>
</organism>